<dbReference type="AlphaFoldDB" id="A0A1D6IP60"/>
<name>A0A1D6IP60_MAIZE</name>
<dbReference type="SUPFAM" id="SSF53098">
    <property type="entry name" value="Ribonuclease H-like"/>
    <property type="match status" value="1"/>
</dbReference>
<evidence type="ECO:0008006" key="3">
    <source>
        <dbReference type="Google" id="ProtNLM"/>
    </source>
</evidence>
<feature type="compositionally biased region" description="Low complexity" evidence="1">
    <location>
        <begin position="188"/>
        <end position="197"/>
    </location>
</feature>
<protein>
    <recommendedName>
        <fullName evidence="3">HAT C-terminal dimerisation domain-containing protein</fullName>
    </recommendedName>
</protein>
<evidence type="ECO:0000313" key="2">
    <source>
        <dbReference type="EMBL" id="ONM61041.1"/>
    </source>
</evidence>
<feature type="region of interest" description="Disordered" evidence="1">
    <location>
        <begin position="111"/>
        <end position="130"/>
    </location>
</feature>
<dbReference type="InterPro" id="IPR012337">
    <property type="entry name" value="RNaseH-like_sf"/>
</dbReference>
<accession>A0A1D6IP60</accession>
<feature type="region of interest" description="Disordered" evidence="1">
    <location>
        <begin position="140"/>
        <end position="216"/>
    </location>
</feature>
<dbReference type="InParanoid" id="A0A1D6IP60"/>
<proteinExistence type="predicted"/>
<organism evidence="2">
    <name type="scientific">Zea mays</name>
    <name type="common">Maize</name>
    <dbReference type="NCBI Taxonomy" id="4577"/>
    <lineage>
        <taxon>Eukaryota</taxon>
        <taxon>Viridiplantae</taxon>
        <taxon>Streptophyta</taxon>
        <taxon>Embryophyta</taxon>
        <taxon>Tracheophyta</taxon>
        <taxon>Spermatophyta</taxon>
        <taxon>Magnoliopsida</taxon>
        <taxon>Liliopsida</taxon>
        <taxon>Poales</taxon>
        <taxon>Poaceae</taxon>
        <taxon>PACMAD clade</taxon>
        <taxon>Panicoideae</taxon>
        <taxon>Andropogonodae</taxon>
        <taxon>Andropogoneae</taxon>
        <taxon>Tripsacinae</taxon>
        <taxon>Zea</taxon>
    </lineage>
</organism>
<sequence length="343" mass="37180">MCKVAATFRRTLSIAFGGSLTRSMRKKETSWWAMFGSDTPTLQKLTLRLVPRCCSSSGCERNWSMFALLYTKVHKCARRDPFSQFMELSLHDTNNPICHWMEMGRSNVDPVLDEEDTESDTPLPSSIVAEGTPKENLVNWTNKNVGDTHVGKRKAQFMLRKTTNKGKKVVASDNETDNGDNSPQYQESADGSSTTSSDDADGGAGGRGVGAGGGGGGIGAGGDGGVGGLRWLRYISQGDPSTNTLDKTNITTHLRSVGPLTQGSDTNVYNKHIGPPILATKDKVRLHPYPYVSCPVGEVTQQPVRWVYEMGGHRVLPNVGGVVEYDFCMDQSDLGRVKGIVDA</sequence>
<gene>
    <name evidence="2" type="ORF">ZEAMMB73_Zm00001d022577</name>
</gene>
<dbReference type="EMBL" id="CM007650">
    <property type="protein sequence ID" value="ONM61041.1"/>
    <property type="molecule type" value="Genomic_DNA"/>
</dbReference>
<evidence type="ECO:0000256" key="1">
    <source>
        <dbReference type="SAM" id="MobiDB-lite"/>
    </source>
</evidence>
<reference evidence="2" key="1">
    <citation type="submission" date="2015-12" db="EMBL/GenBank/DDBJ databases">
        <title>Update maize B73 reference genome by single molecule sequencing technologies.</title>
        <authorList>
            <consortium name="Maize Genome Sequencing Project"/>
            <person name="Ware D."/>
        </authorList>
    </citation>
    <scope>NUCLEOTIDE SEQUENCE [LARGE SCALE GENOMIC DNA]</scope>
    <source>
        <tissue evidence="2">Seedling</tissue>
    </source>
</reference>
<feature type="compositionally biased region" description="Gly residues" evidence="1">
    <location>
        <begin position="202"/>
        <end position="216"/>
    </location>
</feature>